<proteinExistence type="predicted"/>
<gene>
    <name evidence="1" type="ORF">BpHYR1_000459</name>
</gene>
<protein>
    <submittedName>
        <fullName evidence="1">Uncharacterized protein</fullName>
    </submittedName>
</protein>
<organism evidence="1 2">
    <name type="scientific">Brachionus plicatilis</name>
    <name type="common">Marine rotifer</name>
    <name type="synonym">Brachionus muelleri</name>
    <dbReference type="NCBI Taxonomy" id="10195"/>
    <lineage>
        <taxon>Eukaryota</taxon>
        <taxon>Metazoa</taxon>
        <taxon>Spiralia</taxon>
        <taxon>Gnathifera</taxon>
        <taxon>Rotifera</taxon>
        <taxon>Eurotatoria</taxon>
        <taxon>Monogononta</taxon>
        <taxon>Pseudotrocha</taxon>
        <taxon>Ploima</taxon>
        <taxon>Brachionidae</taxon>
        <taxon>Brachionus</taxon>
    </lineage>
</organism>
<name>A0A3M7RN60_BRAPC</name>
<dbReference type="EMBL" id="REGN01003053">
    <property type="protein sequence ID" value="RNA24765.1"/>
    <property type="molecule type" value="Genomic_DNA"/>
</dbReference>
<evidence type="ECO:0000313" key="1">
    <source>
        <dbReference type="EMBL" id="RNA24765.1"/>
    </source>
</evidence>
<comment type="caution">
    <text evidence="1">The sequence shown here is derived from an EMBL/GenBank/DDBJ whole genome shotgun (WGS) entry which is preliminary data.</text>
</comment>
<keyword evidence="2" id="KW-1185">Reference proteome</keyword>
<dbReference type="AlphaFoldDB" id="A0A3M7RN60"/>
<reference evidence="1 2" key="1">
    <citation type="journal article" date="2018" name="Sci. Rep.">
        <title>Genomic signatures of local adaptation to the degree of environmental predictability in rotifers.</title>
        <authorList>
            <person name="Franch-Gras L."/>
            <person name="Hahn C."/>
            <person name="Garcia-Roger E.M."/>
            <person name="Carmona M.J."/>
            <person name="Serra M."/>
            <person name="Gomez A."/>
        </authorList>
    </citation>
    <scope>NUCLEOTIDE SEQUENCE [LARGE SCALE GENOMIC DNA]</scope>
    <source>
        <strain evidence="1">HYR1</strain>
    </source>
</reference>
<sequence>MKNRFIFIFNLSKDDLFLASLILSPAPDSCSFIEQRVSSKLWNQQIKKCYFESQKLNDFDSNKVATITTWNGKRNIWPQQ</sequence>
<evidence type="ECO:0000313" key="2">
    <source>
        <dbReference type="Proteomes" id="UP000276133"/>
    </source>
</evidence>
<dbReference type="Proteomes" id="UP000276133">
    <property type="component" value="Unassembled WGS sequence"/>
</dbReference>
<accession>A0A3M7RN60</accession>